<accession>A0A7J6GBM2</accession>
<evidence type="ECO:0000313" key="2">
    <source>
        <dbReference type="Proteomes" id="UP000583929"/>
    </source>
</evidence>
<proteinExistence type="predicted"/>
<dbReference type="AlphaFoldDB" id="A0A7J6GBM2"/>
<sequence length="127" mass="14492">MLKTRAGVPTRKLITNPYYSRVQLKKKNSILEHIYKQIVRLDEYEMRSGSVKCNAALFTCRIEIFFDPFNIHEEGAHQARSKLKGFRCSRSGPRVTHLFFVDDSLMFGRANGGGSRWGSESIISGYA</sequence>
<gene>
    <name evidence="1" type="ORF">G4B88_001353</name>
</gene>
<protein>
    <recommendedName>
        <fullName evidence="3">Reverse transcriptase</fullName>
    </recommendedName>
</protein>
<keyword evidence="2" id="KW-1185">Reference proteome</keyword>
<comment type="caution">
    <text evidence="1">The sequence shown here is derived from an EMBL/GenBank/DDBJ whole genome shotgun (WGS) entry which is preliminary data.</text>
</comment>
<reference evidence="1 2" key="1">
    <citation type="journal article" date="2020" name="bioRxiv">
        <title>Sequence and annotation of 42 cannabis genomes reveals extensive copy number variation in cannabinoid synthesis and pathogen resistance genes.</title>
        <authorList>
            <person name="Mckernan K.J."/>
            <person name="Helbert Y."/>
            <person name="Kane L.T."/>
            <person name="Ebling H."/>
            <person name="Zhang L."/>
            <person name="Liu B."/>
            <person name="Eaton Z."/>
            <person name="Mclaughlin S."/>
            <person name="Kingan S."/>
            <person name="Baybayan P."/>
            <person name="Concepcion G."/>
            <person name="Jordan M."/>
            <person name="Riva A."/>
            <person name="Barbazuk W."/>
            <person name="Harkins T."/>
        </authorList>
    </citation>
    <scope>NUCLEOTIDE SEQUENCE [LARGE SCALE GENOMIC DNA]</scope>
    <source>
        <strain evidence="2">cv. Jamaican Lion 4</strain>
        <tissue evidence="1">Leaf</tissue>
    </source>
</reference>
<evidence type="ECO:0000313" key="1">
    <source>
        <dbReference type="EMBL" id="KAF4380202.1"/>
    </source>
</evidence>
<evidence type="ECO:0008006" key="3">
    <source>
        <dbReference type="Google" id="ProtNLM"/>
    </source>
</evidence>
<dbReference type="Proteomes" id="UP000583929">
    <property type="component" value="Unassembled WGS sequence"/>
</dbReference>
<name>A0A7J6GBM2_CANSA</name>
<organism evidence="1 2">
    <name type="scientific">Cannabis sativa</name>
    <name type="common">Hemp</name>
    <name type="synonym">Marijuana</name>
    <dbReference type="NCBI Taxonomy" id="3483"/>
    <lineage>
        <taxon>Eukaryota</taxon>
        <taxon>Viridiplantae</taxon>
        <taxon>Streptophyta</taxon>
        <taxon>Embryophyta</taxon>
        <taxon>Tracheophyta</taxon>
        <taxon>Spermatophyta</taxon>
        <taxon>Magnoliopsida</taxon>
        <taxon>eudicotyledons</taxon>
        <taxon>Gunneridae</taxon>
        <taxon>Pentapetalae</taxon>
        <taxon>rosids</taxon>
        <taxon>fabids</taxon>
        <taxon>Rosales</taxon>
        <taxon>Cannabaceae</taxon>
        <taxon>Cannabis</taxon>
    </lineage>
</organism>
<dbReference type="EMBL" id="JAATIQ010000121">
    <property type="protein sequence ID" value="KAF4380202.1"/>
    <property type="molecule type" value="Genomic_DNA"/>
</dbReference>